<comment type="caution">
    <text evidence="1">The sequence shown here is derived from an EMBL/GenBank/DDBJ whole genome shotgun (WGS) entry which is preliminary data.</text>
</comment>
<accession>A0A8J6AZF9</accession>
<evidence type="ECO:0000313" key="2">
    <source>
        <dbReference type="Proteomes" id="UP000770717"/>
    </source>
</evidence>
<evidence type="ECO:0000313" key="1">
    <source>
        <dbReference type="EMBL" id="KAG9460214.1"/>
    </source>
</evidence>
<protein>
    <submittedName>
        <fullName evidence="1">Uncharacterized protein</fullName>
    </submittedName>
</protein>
<keyword evidence="2" id="KW-1185">Reference proteome</keyword>
<reference evidence="1" key="1">
    <citation type="thesis" date="2020" institute="ProQuest LLC" country="789 East Eisenhower Parkway, Ann Arbor, MI, USA">
        <title>Comparative Genomics and Chromosome Evolution.</title>
        <authorList>
            <person name="Mudd A.B."/>
        </authorList>
    </citation>
    <scope>NUCLEOTIDE SEQUENCE</scope>
    <source>
        <strain evidence="1">HN-11 Male</strain>
        <tissue evidence="1">Kidney and liver</tissue>
    </source>
</reference>
<organism evidence="1 2">
    <name type="scientific">Eleutherodactylus coqui</name>
    <name type="common">Puerto Rican coqui</name>
    <dbReference type="NCBI Taxonomy" id="57060"/>
    <lineage>
        <taxon>Eukaryota</taxon>
        <taxon>Metazoa</taxon>
        <taxon>Chordata</taxon>
        <taxon>Craniata</taxon>
        <taxon>Vertebrata</taxon>
        <taxon>Euteleostomi</taxon>
        <taxon>Amphibia</taxon>
        <taxon>Batrachia</taxon>
        <taxon>Anura</taxon>
        <taxon>Neobatrachia</taxon>
        <taxon>Hyloidea</taxon>
        <taxon>Eleutherodactylidae</taxon>
        <taxon>Eleutherodactylinae</taxon>
        <taxon>Eleutherodactylus</taxon>
        <taxon>Eleutherodactylus</taxon>
    </lineage>
</organism>
<sequence>MCHLTSEKSSTDFGQEAATVYFAANKQNKNMRVVRNSVFFLVEQGLPRILYYMTASEGKKKICTYPKPVCLREKPPNMAHVSRYWRVS</sequence>
<dbReference type="AlphaFoldDB" id="A0A8J6AZF9"/>
<proteinExistence type="predicted"/>
<dbReference type="EMBL" id="WNTK01098184">
    <property type="protein sequence ID" value="KAG9460214.1"/>
    <property type="molecule type" value="Genomic_DNA"/>
</dbReference>
<name>A0A8J6AZF9_ELECQ</name>
<gene>
    <name evidence="1" type="ORF">GDO78_023275</name>
</gene>
<dbReference type="Proteomes" id="UP000770717">
    <property type="component" value="Unassembled WGS sequence"/>
</dbReference>